<keyword evidence="2" id="KW-0346">Stress response</keyword>
<sequence length="156" mass="18124">MVYRRRYPFGWSWRDLDELMSEMENRFWGPSGRLLPAGGITDRMMPAIRGEFRVDVREHDNEVIVIADLPGIGKDEVMVSLVNPEMLEIRTERKTEKEEKEEGYYMRERMEGSMRRIVSLPHPVSDADASASFKNGVLEIRFKKSTAERGSVIKIE</sequence>
<dbReference type="CDD" id="cd06464">
    <property type="entry name" value="ACD_sHsps-like"/>
    <property type="match status" value="1"/>
</dbReference>
<dbReference type="InterPro" id="IPR008978">
    <property type="entry name" value="HSP20-like_chaperone"/>
</dbReference>
<feature type="domain" description="SHSP" evidence="1">
    <location>
        <begin position="45"/>
        <end position="156"/>
    </location>
</feature>
<name>A0A0W8F4P1_9ZZZZ</name>
<organism evidence="2">
    <name type="scientific">hydrocarbon metagenome</name>
    <dbReference type="NCBI Taxonomy" id="938273"/>
    <lineage>
        <taxon>unclassified sequences</taxon>
        <taxon>metagenomes</taxon>
        <taxon>ecological metagenomes</taxon>
    </lineage>
</organism>
<dbReference type="SUPFAM" id="SSF49764">
    <property type="entry name" value="HSP20-like chaperones"/>
    <property type="match status" value="1"/>
</dbReference>
<accession>A0A0W8F4P1</accession>
<dbReference type="Pfam" id="PF00011">
    <property type="entry name" value="HSP20"/>
    <property type="match status" value="1"/>
</dbReference>
<dbReference type="InterPro" id="IPR031107">
    <property type="entry name" value="Small_HSP"/>
</dbReference>
<evidence type="ECO:0000313" key="2">
    <source>
        <dbReference type="EMBL" id="KUG15856.1"/>
    </source>
</evidence>
<dbReference type="Gene3D" id="2.60.40.790">
    <property type="match status" value="1"/>
</dbReference>
<reference evidence="2" key="1">
    <citation type="journal article" date="2015" name="Proc. Natl. Acad. Sci. U.S.A.">
        <title>Networks of energetic and metabolic interactions define dynamics in microbial communities.</title>
        <authorList>
            <person name="Embree M."/>
            <person name="Liu J.K."/>
            <person name="Al-Bassam M.M."/>
            <person name="Zengler K."/>
        </authorList>
    </citation>
    <scope>NUCLEOTIDE SEQUENCE</scope>
</reference>
<evidence type="ECO:0000259" key="1">
    <source>
        <dbReference type="PROSITE" id="PS01031"/>
    </source>
</evidence>
<dbReference type="PANTHER" id="PTHR11527">
    <property type="entry name" value="HEAT-SHOCK PROTEIN 20 FAMILY MEMBER"/>
    <property type="match status" value="1"/>
</dbReference>
<dbReference type="EMBL" id="LNQE01001523">
    <property type="protein sequence ID" value="KUG15856.1"/>
    <property type="molecule type" value="Genomic_DNA"/>
</dbReference>
<dbReference type="PROSITE" id="PS01031">
    <property type="entry name" value="SHSP"/>
    <property type="match status" value="1"/>
</dbReference>
<dbReference type="AlphaFoldDB" id="A0A0W8F4P1"/>
<proteinExistence type="predicted"/>
<protein>
    <submittedName>
        <fullName evidence="2">Small heat shock protein</fullName>
    </submittedName>
</protein>
<gene>
    <name evidence="2" type="ORF">ASZ90_014488</name>
</gene>
<dbReference type="InterPro" id="IPR002068">
    <property type="entry name" value="A-crystallin/Hsp20_dom"/>
</dbReference>
<comment type="caution">
    <text evidence="2">The sequence shown here is derived from an EMBL/GenBank/DDBJ whole genome shotgun (WGS) entry which is preliminary data.</text>
</comment>